<evidence type="ECO:0000313" key="10">
    <source>
        <dbReference type="Proteomes" id="UP000598174"/>
    </source>
</evidence>
<evidence type="ECO:0000256" key="5">
    <source>
        <dbReference type="ARBA" id="ARBA00023004"/>
    </source>
</evidence>
<dbReference type="GO" id="GO:0004497">
    <property type="term" value="F:monooxygenase activity"/>
    <property type="evidence" value="ECO:0007669"/>
    <property type="project" value="UniProtKB-KW"/>
</dbReference>
<dbReference type="GO" id="GO:0017000">
    <property type="term" value="P:antibiotic biosynthetic process"/>
    <property type="evidence" value="ECO:0007669"/>
    <property type="project" value="UniProtKB-ARBA"/>
</dbReference>
<dbReference type="GO" id="GO:0020037">
    <property type="term" value="F:heme binding"/>
    <property type="evidence" value="ECO:0007669"/>
    <property type="project" value="InterPro"/>
</dbReference>
<dbReference type="InterPro" id="IPR036396">
    <property type="entry name" value="Cyt_P450_sf"/>
</dbReference>
<evidence type="ECO:0000256" key="1">
    <source>
        <dbReference type="ARBA" id="ARBA00010617"/>
    </source>
</evidence>
<dbReference type="PROSITE" id="PS00086">
    <property type="entry name" value="CYTOCHROME_P450"/>
    <property type="match status" value="1"/>
</dbReference>
<organism evidence="9 10">
    <name type="scientific">Paractinoplanes ferrugineus</name>
    <dbReference type="NCBI Taxonomy" id="113564"/>
    <lineage>
        <taxon>Bacteria</taxon>
        <taxon>Bacillati</taxon>
        <taxon>Actinomycetota</taxon>
        <taxon>Actinomycetes</taxon>
        <taxon>Micromonosporales</taxon>
        <taxon>Micromonosporaceae</taxon>
        <taxon>Paractinoplanes</taxon>
    </lineage>
</organism>
<dbReference type="CDD" id="cd11031">
    <property type="entry name" value="Cyp158A-like"/>
    <property type="match status" value="1"/>
</dbReference>
<keyword evidence="3 7" id="KW-0479">Metal-binding</keyword>
<evidence type="ECO:0000256" key="7">
    <source>
        <dbReference type="RuleBase" id="RU000461"/>
    </source>
</evidence>
<comment type="similarity">
    <text evidence="1 7">Belongs to the cytochrome P450 family.</text>
</comment>
<evidence type="ECO:0000256" key="6">
    <source>
        <dbReference type="ARBA" id="ARBA00023033"/>
    </source>
</evidence>
<dbReference type="Proteomes" id="UP000598174">
    <property type="component" value="Unassembled WGS sequence"/>
</dbReference>
<dbReference type="InterPro" id="IPR001128">
    <property type="entry name" value="Cyt_P450"/>
</dbReference>
<dbReference type="SUPFAM" id="SSF48264">
    <property type="entry name" value="Cytochrome P450"/>
    <property type="match status" value="1"/>
</dbReference>
<reference evidence="9" key="1">
    <citation type="submission" date="2021-01" db="EMBL/GenBank/DDBJ databases">
        <title>Whole genome shotgun sequence of Actinoplanes ferrugineus NBRC 15555.</title>
        <authorList>
            <person name="Komaki H."/>
            <person name="Tamura T."/>
        </authorList>
    </citation>
    <scope>NUCLEOTIDE SEQUENCE</scope>
    <source>
        <strain evidence="9">NBRC 15555</strain>
    </source>
</reference>
<sequence>MSTDQVHLRFPFVAPGSLELPPEFAALRTDEPVAPVTLPTGDRAWLLTRYADVRAALADARLSRAAAEAPDAPRMGNTTPGGKTILGMDPPDHTRLRRLVMQAFTARRVVGLRKHIQQKADELVNLVLVAPRPVDLMSCYALSLPIKVIFELLGVPYEDRDRLHAWSEIIFALGDRSREEVGEARGRIESYLADLIAQRRATPSDDLLGLLVHARDEGNKLSEEELLNFALILLTVGHQSTANSLGTALFLLLRHPEQLDRLRADPKLIGPAVEELLRYNPFVFTGTQLRVALEDLEIAGVTIRRGEAVICALGSANHDATVFDDADRLDIGRLDNPHLAFGFGVHHCLGAQLARMEMQIAIETLVRRVPATMHLAVPEQWLTWKTGLTARALANLPVDW</sequence>
<evidence type="ECO:0000256" key="3">
    <source>
        <dbReference type="ARBA" id="ARBA00022723"/>
    </source>
</evidence>
<evidence type="ECO:0000256" key="4">
    <source>
        <dbReference type="ARBA" id="ARBA00023002"/>
    </source>
</evidence>
<protein>
    <submittedName>
        <fullName evidence="9">Cytochrome P450</fullName>
    </submittedName>
</protein>
<keyword evidence="4 7" id="KW-0560">Oxidoreductase</keyword>
<dbReference type="EMBL" id="BOMM01000050">
    <property type="protein sequence ID" value="GIE13711.1"/>
    <property type="molecule type" value="Genomic_DNA"/>
</dbReference>
<comment type="caution">
    <text evidence="9">The sequence shown here is derived from an EMBL/GenBank/DDBJ whole genome shotgun (WGS) entry which is preliminary data.</text>
</comment>
<evidence type="ECO:0000256" key="8">
    <source>
        <dbReference type="SAM" id="MobiDB-lite"/>
    </source>
</evidence>
<dbReference type="PANTHER" id="PTHR46696">
    <property type="entry name" value="P450, PUTATIVE (EUROFUNG)-RELATED"/>
    <property type="match status" value="1"/>
</dbReference>
<dbReference type="PRINTS" id="PR00385">
    <property type="entry name" value="P450"/>
</dbReference>
<name>A0A919MBI9_9ACTN</name>
<dbReference type="PANTHER" id="PTHR46696:SF1">
    <property type="entry name" value="CYTOCHROME P450 YJIB-RELATED"/>
    <property type="match status" value="1"/>
</dbReference>
<evidence type="ECO:0000256" key="2">
    <source>
        <dbReference type="ARBA" id="ARBA00022617"/>
    </source>
</evidence>
<accession>A0A919MBI9</accession>
<keyword evidence="2 7" id="KW-0349">Heme</keyword>
<dbReference type="GO" id="GO:0016705">
    <property type="term" value="F:oxidoreductase activity, acting on paired donors, with incorporation or reduction of molecular oxygen"/>
    <property type="evidence" value="ECO:0007669"/>
    <property type="project" value="InterPro"/>
</dbReference>
<dbReference type="AlphaFoldDB" id="A0A919MBI9"/>
<dbReference type="Gene3D" id="1.10.630.10">
    <property type="entry name" value="Cytochrome P450"/>
    <property type="match status" value="1"/>
</dbReference>
<dbReference type="FunFam" id="1.10.630.10:FF:000018">
    <property type="entry name" value="Cytochrome P450 monooxygenase"/>
    <property type="match status" value="1"/>
</dbReference>
<keyword evidence="6 7" id="KW-0503">Monooxygenase</keyword>
<keyword evidence="10" id="KW-1185">Reference proteome</keyword>
<evidence type="ECO:0000313" key="9">
    <source>
        <dbReference type="EMBL" id="GIE13711.1"/>
    </source>
</evidence>
<dbReference type="InterPro" id="IPR017972">
    <property type="entry name" value="Cyt_P450_CS"/>
</dbReference>
<dbReference type="InterPro" id="IPR002397">
    <property type="entry name" value="Cyt_P450_B"/>
</dbReference>
<dbReference type="PRINTS" id="PR00359">
    <property type="entry name" value="BP450"/>
</dbReference>
<dbReference type="GO" id="GO:0005506">
    <property type="term" value="F:iron ion binding"/>
    <property type="evidence" value="ECO:0007669"/>
    <property type="project" value="InterPro"/>
</dbReference>
<gene>
    <name evidence="9" type="ORF">Afe05nite_55510</name>
</gene>
<keyword evidence="5 7" id="KW-0408">Iron</keyword>
<feature type="region of interest" description="Disordered" evidence="8">
    <location>
        <begin position="67"/>
        <end position="87"/>
    </location>
</feature>
<dbReference type="RefSeq" id="WP_203820151.1">
    <property type="nucleotide sequence ID" value="NZ_BAAABP010000002.1"/>
</dbReference>
<dbReference type="Pfam" id="PF00067">
    <property type="entry name" value="p450"/>
    <property type="match status" value="2"/>
</dbReference>
<proteinExistence type="inferred from homology"/>